<organism evidence="1 2">
    <name type="scientific">Pisum sativum</name>
    <name type="common">Garden pea</name>
    <name type="synonym">Lathyrus oleraceus</name>
    <dbReference type="NCBI Taxonomy" id="3888"/>
    <lineage>
        <taxon>Eukaryota</taxon>
        <taxon>Viridiplantae</taxon>
        <taxon>Streptophyta</taxon>
        <taxon>Embryophyta</taxon>
        <taxon>Tracheophyta</taxon>
        <taxon>Spermatophyta</taxon>
        <taxon>Magnoliopsida</taxon>
        <taxon>eudicotyledons</taxon>
        <taxon>Gunneridae</taxon>
        <taxon>Pentapetalae</taxon>
        <taxon>rosids</taxon>
        <taxon>fabids</taxon>
        <taxon>Fabales</taxon>
        <taxon>Fabaceae</taxon>
        <taxon>Papilionoideae</taxon>
        <taxon>50 kb inversion clade</taxon>
        <taxon>NPAAA clade</taxon>
        <taxon>Hologalegina</taxon>
        <taxon>IRL clade</taxon>
        <taxon>Fabeae</taxon>
        <taxon>Lathyrus</taxon>
    </lineage>
</organism>
<name>A0A9D4XS26_PEA</name>
<evidence type="ECO:0000313" key="2">
    <source>
        <dbReference type="Proteomes" id="UP001058974"/>
    </source>
</evidence>
<keyword evidence="2" id="KW-1185">Reference proteome</keyword>
<dbReference type="Gramene" id="Psat03G0008300-T1">
    <property type="protein sequence ID" value="KAI5423721.1"/>
    <property type="gene ID" value="KIW84_030083"/>
</dbReference>
<gene>
    <name evidence="1" type="ORF">KIW84_030083</name>
</gene>
<evidence type="ECO:0000313" key="1">
    <source>
        <dbReference type="EMBL" id="KAI5423721.1"/>
    </source>
</evidence>
<proteinExistence type="predicted"/>
<dbReference type="EMBL" id="JAMSHJ010000003">
    <property type="protein sequence ID" value="KAI5423721.1"/>
    <property type="molecule type" value="Genomic_DNA"/>
</dbReference>
<protein>
    <submittedName>
        <fullName evidence="1">Uncharacterized protein</fullName>
    </submittedName>
</protein>
<accession>A0A9D4XS26</accession>
<dbReference type="AlphaFoldDB" id="A0A9D4XS26"/>
<dbReference type="Proteomes" id="UP001058974">
    <property type="component" value="Chromosome 3"/>
</dbReference>
<comment type="caution">
    <text evidence="1">The sequence shown here is derived from an EMBL/GenBank/DDBJ whole genome shotgun (WGS) entry which is preliminary data.</text>
</comment>
<sequence length="99" mass="10587">MTRDKRLLMDLSYIFPSPIIMSNGAHANVVPEGTTTLEWWNTRRGYGKSAGKGKGIIGAGKVTLGVANVSQSGTTSFSASPILTTQYRNVVGPDLTEDQ</sequence>
<reference evidence="1 2" key="1">
    <citation type="journal article" date="2022" name="Nat. Genet.">
        <title>Improved pea reference genome and pan-genome highlight genomic features and evolutionary characteristics.</title>
        <authorList>
            <person name="Yang T."/>
            <person name="Liu R."/>
            <person name="Luo Y."/>
            <person name="Hu S."/>
            <person name="Wang D."/>
            <person name="Wang C."/>
            <person name="Pandey M.K."/>
            <person name="Ge S."/>
            <person name="Xu Q."/>
            <person name="Li N."/>
            <person name="Li G."/>
            <person name="Huang Y."/>
            <person name="Saxena R.K."/>
            <person name="Ji Y."/>
            <person name="Li M."/>
            <person name="Yan X."/>
            <person name="He Y."/>
            <person name="Liu Y."/>
            <person name="Wang X."/>
            <person name="Xiang C."/>
            <person name="Varshney R.K."/>
            <person name="Ding H."/>
            <person name="Gao S."/>
            <person name="Zong X."/>
        </authorList>
    </citation>
    <scope>NUCLEOTIDE SEQUENCE [LARGE SCALE GENOMIC DNA]</scope>
    <source>
        <strain evidence="1 2">cv. Zhongwan 6</strain>
    </source>
</reference>